<dbReference type="InterPro" id="IPR011434">
    <property type="entry name" value="Ltp-like_HTH"/>
</dbReference>
<dbReference type="STRING" id="1341695.BBOMB_0551"/>
<evidence type="ECO:0000256" key="1">
    <source>
        <dbReference type="SAM" id="MobiDB-lite"/>
    </source>
</evidence>
<dbReference type="Pfam" id="PF07553">
    <property type="entry name" value="Lipoprotein_Ltp"/>
    <property type="match status" value="2"/>
</dbReference>
<accession>A0A080N626</accession>
<feature type="compositionally biased region" description="Polar residues" evidence="1">
    <location>
        <begin position="1"/>
        <end position="16"/>
    </location>
</feature>
<comment type="caution">
    <text evidence="4">The sequence shown here is derived from an EMBL/GenBank/DDBJ whole genome shotgun (WGS) entry which is preliminary data.</text>
</comment>
<keyword evidence="2" id="KW-0472">Membrane</keyword>
<evidence type="ECO:0000256" key="2">
    <source>
        <dbReference type="SAM" id="Phobius"/>
    </source>
</evidence>
<dbReference type="InterPro" id="IPR036388">
    <property type="entry name" value="WH-like_DNA-bd_sf"/>
</dbReference>
<feature type="domain" description="Putative host cell surface-exposed lipoprotein Ltp-like HTH region" evidence="3">
    <location>
        <begin position="181"/>
        <end position="227"/>
    </location>
</feature>
<evidence type="ECO:0000313" key="4">
    <source>
        <dbReference type="EMBL" id="KFF31214.1"/>
    </source>
</evidence>
<feature type="region of interest" description="Disordered" evidence="1">
    <location>
        <begin position="78"/>
        <end position="103"/>
    </location>
</feature>
<evidence type="ECO:0000313" key="5">
    <source>
        <dbReference type="Proteomes" id="UP000028730"/>
    </source>
</evidence>
<dbReference type="AlphaFoldDB" id="A0A080N626"/>
<proteinExistence type="predicted"/>
<keyword evidence="4" id="KW-0449">Lipoprotein</keyword>
<dbReference type="RefSeq" id="WP_202961852.1">
    <property type="nucleotide sequence ID" value="NZ_ATLK01000001.1"/>
</dbReference>
<reference evidence="4 5" key="1">
    <citation type="journal article" date="2014" name="Appl. Environ. Microbiol.">
        <title>Genomic encyclopedia of type strains of the genus Bifidobacterium.</title>
        <authorList>
            <person name="Milani C."/>
            <person name="Lugli G.A."/>
            <person name="Duranti S."/>
            <person name="Turroni F."/>
            <person name="Bottacini F."/>
            <person name="Mangifesta M."/>
            <person name="Sanchez B."/>
            <person name="Viappiani A."/>
            <person name="Mancabelli L."/>
            <person name="Taminiau B."/>
            <person name="Delcenserie V."/>
            <person name="Barrangou R."/>
            <person name="Margolles A."/>
            <person name="van Sinderen D."/>
            <person name="Ventura M."/>
        </authorList>
    </citation>
    <scope>NUCLEOTIDE SEQUENCE [LARGE SCALE GENOMIC DNA]</scope>
    <source>
        <strain evidence="4 5">DSM 19703</strain>
    </source>
</reference>
<feature type="compositionally biased region" description="Basic and acidic residues" evidence="1">
    <location>
        <begin position="20"/>
        <end position="30"/>
    </location>
</feature>
<dbReference type="Proteomes" id="UP000028730">
    <property type="component" value="Unassembled WGS sequence"/>
</dbReference>
<feature type="region of interest" description="Disordered" evidence="1">
    <location>
        <begin position="1"/>
        <end position="47"/>
    </location>
</feature>
<keyword evidence="2" id="KW-0812">Transmembrane</keyword>
<keyword evidence="5" id="KW-1185">Reference proteome</keyword>
<feature type="domain" description="Putative host cell surface-exposed lipoprotein Ltp-like HTH region" evidence="3">
    <location>
        <begin position="230"/>
        <end position="277"/>
    </location>
</feature>
<name>A0A080N626_9BIFI</name>
<evidence type="ECO:0000259" key="3">
    <source>
        <dbReference type="Pfam" id="PF07553"/>
    </source>
</evidence>
<protein>
    <submittedName>
        <fullName evidence="4">Host cell surface-exposed lipoprotein</fullName>
    </submittedName>
</protein>
<feature type="transmembrane region" description="Helical" evidence="2">
    <location>
        <begin position="57"/>
        <end position="74"/>
    </location>
</feature>
<keyword evidence="2" id="KW-1133">Transmembrane helix</keyword>
<organism evidence="4 5">
    <name type="scientific">Bifidobacterium bombi DSM 19703</name>
    <dbReference type="NCBI Taxonomy" id="1341695"/>
    <lineage>
        <taxon>Bacteria</taxon>
        <taxon>Bacillati</taxon>
        <taxon>Actinomycetota</taxon>
        <taxon>Actinomycetes</taxon>
        <taxon>Bifidobacteriales</taxon>
        <taxon>Bifidobacteriaceae</taxon>
        <taxon>Bifidobacterium</taxon>
    </lineage>
</organism>
<feature type="compositionally biased region" description="Low complexity" evidence="1">
    <location>
        <begin position="82"/>
        <end position="97"/>
    </location>
</feature>
<dbReference type="eggNOG" id="COG3064">
    <property type="taxonomic scope" value="Bacteria"/>
</dbReference>
<dbReference type="EMBL" id="ATLK01000001">
    <property type="protein sequence ID" value="KFF31214.1"/>
    <property type="molecule type" value="Genomic_DNA"/>
</dbReference>
<dbReference type="Gene3D" id="1.10.10.10">
    <property type="entry name" value="Winged helix-like DNA-binding domain superfamily/Winged helix DNA-binding domain"/>
    <property type="match status" value="2"/>
</dbReference>
<gene>
    <name evidence="4" type="ORF">BBOMB_0551</name>
</gene>
<sequence>MSDPIQQPEDQTQSMQPEDGQDHNVQETREPAQVQPNVNQPVKSSSTKKKKPFYKRAWFWVIVVVFVLFCYAVSPGGDSGNSSKPSTSSQSSHQTSKPKAEAKLDSINVDYFGPKEDGEQITNDNKAVIVTAHYTDGSKKGVTGWTVVNPGALTFKNPQDFTVDYQGKQAKITLQANPPAEYQSALSKAQSYSTSMHMSKQGIYDQLTSQYGEKFTPEAAQYAVDNLKADYNANALVKAKDYQQQMSMSPAAIHDQLTSQYGEKFTQEEADYAVQHLNG</sequence>